<dbReference type="PANTHER" id="PTHR31205:SF24">
    <property type="entry name" value="DUF569 DOMAIN-CONTAINING PROTEIN"/>
    <property type="match status" value="1"/>
</dbReference>
<dbReference type="AlphaFoldDB" id="A0A194YHE7"/>
<dbReference type="InParanoid" id="A0A194YHE7"/>
<keyword evidence="4" id="KW-1185">Reference proteome</keyword>
<dbReference type="OMA" id="MVDDARY"/>
<proteinExistence type="predicted"/>
<dbReference type="FunCoup" id="A0A194YHE7">
    <property type="interactions" value="377"/>
</dbReference>
<dbReference type="Gene3D" id="2.80.10.50">
    <property type="match status" value="1"/>
</dbReference>
<feature type="domain" description="DUF569" evidence="1">
    <location>
        <begin position="16"/>
        <end position="156"/>
    </location>
</feature>
<dbReference type="InterPro" id="IPR054726">
    <property type="entry name" value="Ubiq_DUF569-assoc"/>
</dbReference>
<dbReference type="Pfam" id="PF22932">
    <property type="entry name" value="Ubiq_DUF_assoc"/>
    <property type="match status" value="1"/>
</dbReference>
<dbReference type="Pfam" id="PF04601">
    <property type="entry name" value="DUF569"/>
    <property type="match status" value="1"/>
</dbReference>
<reference evidence="4" key="2">
    <citation type="journal article" date="2018" name="Plant J.">
        <title>The Sorghum bicolor reference genome: improved assembly, gene annotations, a transcriptome atlas, and signatures of genome organization.</title>
        <authorList>
            <person name="McCormick R.F."/>
            <person name="Truong S.K."/>
            <person name="Sreedasyam A."/>
            <person name="Jenkins J."/>
            <person name="Shu S."/>
            <person name="Sims D."/>
            <person name="Kennedy M."/>
            <person name="Amirebrahimi M."/>
            <person name="Weers B.D."/>
            <person name="McKinley B."/>
            <person name="Mattison A."/>
            <person name="Morishige D.T."/>
            <person name="Grimwood J."/>
            <person name="Schmutz J."/>
            <person name="Mullet J.E."/>
        </authorList>
    </citation>
    <scope>NUCLEOTIDE SEQUENCE [LARGE SCALE GENOMIC DNA]</scope>
    <source>
        <strain evidence="4">cv. BTx623</strain>
    </source>
</reference>
<dbReference type="Gramene" id="KXG19394">
    <property type="protein sequence ID" value="KXG19394"/>
    <property type="gene ID" value="SORBI_3010G053500"/>
</dbReference>
<accession>A0A194YHE7</accession>
<dbReference type="eggNOG" id="ENOG502R47Q">
    <property type="taxonomic scope" value="Eukaryota"/>
</dbReference>
<dbReference type="InterPro" id="IPR007679">
    <property type="entry name" value="DUF569"/>
</dbReference>
<organism evidence="3 4">
    <name type="scientific">Sorghum bicolor</name>
    <name type="common">Sorghum</name>
    <name type="synonym">Sorghum vulgare</name>
    <dbReference type="NCBI Taxonomy" id="4558"/>
    <lineage>
        <taxon>Eukaryota</taxon>
        <taxon>Viridiplantae</taxon>
        <taxon>Streptophyta</taxon>
        <taxon>Embryophyta</taxon>
        <taxon>Tracheophyta</taxon>
        <taxon>Spermatophyta</taxon>
        <taxon>Magnoliopsida</taxon>
        <taxon>Liliopsida</taxon>
        <taxon>Poales</taxon>
        <taxon>Poaceae</taxon>
        <taxon>PACMAD clade</taxon>
        <taxon>Panicoideae</taxon>
        <taxon>Andropogonodae</taxon>
        <taxon>Andropogoneae</taxon>
        <taxon>Sorghinae</taxon>
        <taxon>Sorghum</taxon>
    </lineage>
</organism>
<evidence type="ECO:0000259" key="1">
    <source>
        <dbReference type="Pfam" id="PF04601"/>
    </source>
</evidence>
<protein>
    <submittedName>
        <fullName evidence="3">Uncharacterized protein</fullName>
    </submittedName>
</protein>
<reference evidence="3 4" key="1">
    <citation type="journal article" date="2009" name="Nature">
        <title>The Sorghum bicolor genome and the diversification of grasses.</title>
        <authorList>
            <person name="Paterson A.H."/>
            <person name="Bowers J.E."/>
            <person name="Bruggmann R."/>
            <person name="Dubchak I."/>
            <person name="Grimwood J."/>
            <person name="Gundlach H."/>
            <person name="Haberer G."/>
            <person name="Hellsten U."/>
            <person name="Mitros T."/>
            <person name="Poliakov A."/>
            <person name="Schmutz J."/>
            <person name="Spannagl M."/>
            <person name="Tang H."/>
            <person name="Wang X."/>
            <person name="Wicker T."/>
            <person name="Bharti A.K."/>
            <person name="Chapman J."/>
            <person name="Feltus F.A."/>
            <person name="Gowik U."/>
            <person name="Grigoriev I.V."/>
            <person name="Lyons E."/>
            <person name="Maher C.A."/>
            <person name="Martis M."/>
            <person name="Narechania A."/>
            <person name="Otillar R.P."/>
            <person name="Penning B.W."/>
            <person name="Salamov A.A."/>
            <person name="Wang Y."/>
            <person name="Zhang L."/>
            <person name="Carpita N.C."/>
            <person name="Freeling M."/>
            <person name="Gingle A.R."/>
            <person name="Hash C.T."/>
            <person name="Keller B."/>
            <person name="Klein P."/>
            <person name="Kresovich S."/>
            <person name="McCann M.C."/>
            <person name="Ming R."/>
            <person name="Peterson D.G."/>
            <person name="Mehboob-ur-Rahman"/>
            <person name="Ware D."/>
            <person name="Westhoff P."/>
            <person name="Mayer K.F."/>
            <person name="Messing J."/>
            <person name="Rokhsar D.S."/>
        </authorList>
    </citation>
    <scope>NUCLEOTIDE SEQUENCE [LARGE SCALE GENOMIC DNA]</scope>
    <source>
        <strain evidence="4">cv. BTx623</strain>
    </source>
</reference>
<gene>
    <name evidence="3" type="ORF">SORBI_3010G053500</name>
</gene>
<dbReference type="EMBL" id="CM000769">
    <property type="protein sequence ID" value="KXG19394.1"/>
    <property type="molecule type" value="Genomic_DNA"/>
</dbReference>
<evidence type="ECO:0000313" key="3">
    <source>
        <dbReference type="EMBL" id="KXG19394.1"/>
    </source>
</evidence>
<feature type="domain" description="DUF569" evidence="2">
    <location>
        <begin position="203"/>
        <end position="287"/>
    </location>
</feature>
<sequence>MLRGAGRQQLPPVSAMDLFPDGAFVRLRNRVQQTYLYADDDGEGVSLRPHGPAFSLNAVWRVHRVDVDGTTLLLLQGAAYGRYLAISPAEAESGDRGNRAVQRDYGGDDQGALMWRPFRMVDDARYVRLRHDFNRNLRANGKFRFWRTAVTVDTNEGRWTTMMQWTVGTFQLGPELPPLPHPTVNLGGRRGLFRRRRLEADERRTIRHVRANDQGEFDPNNNNWATFHFYGRSVFNLRMQVGIRQDGGAGEYGDGITLAVQPGLHGRLTPLVTDLPRSVDPMDIVVFNTGSQGAQNLVHPDIA</sequence>
<evidence type="ECO:0000313" key="4">
    <source>
        <dbReference type="Proteomes" id="UP000000768"/>
    </source>
</evidence>
<name>A0A194YHE7_SORBI</name>
<dbReference type="Proteomes" id="UP000000768">
    <property type="component" value="Chromosome 10"/>
</dbReference>
<dbReference type="CDD" id="cd23340">
    <property type="entry name" value="beta-trefoil_FSCN_ACP-like"/>
    <property type="match status" value="1"/>
</dbReference>
<evidence type="ECO:0000259" key="2">
    <source>
        <dbReference type="Pfam" id="PF22932"/>
    </source>
</evidence>
<dbReference type="PANTHER" id="PTHR31205">
    <property type="entry name" value="ACTIN CROSS-LINKING PROTEIN (DUF569)"/>
    <property type="match status" value="1"/>
</dbReference>
<dbReference type="STRING" id="4558.A0A194YHE7"/>
<dbReference type="OrthoDB" id="667390at2759"/>